<proteinExistence type="predicted"/>
<protein>
    <submittedName>
        <fullName evidence="2">Prepilin-type processing-associated H-X9-DG protein</fullName>
    </submittedName>
</protein>
<name>A0A7W9SSG3_ARMRO</name>
<keyword evidence="1" id="KW-0812">Transmembrane</keyword>
<gene>
    <name evidence="2" type="ORF">HNQ39_003345</name>
</gene>
<organism evidence="2 3">
    <name type="scientific">Armatimonas rosea</name>
    <dbReference type="NCBI Taxonomy" id="685828"/>
    <lineage>
        <taxon>Bacteria</taxon>
        <taxon>Bacillati</taxon>
        <taxon>Armatimonadota</taxon>
        <taxon>Armatimonadia</taxon>
        <taxon>Armatimonadales</taxon>
        <taxon>Armatimonadaceae</taxon>
        <taxon>Armatimonas</taxon>
    </lineage>
</organism>
<accession>A0A7W9SSG3</accession>
<feature type="transmembrane region" description="Helical" evidence="1">
    <location>
        <begin position="18"/>
        <end position="37"/>
    </location>
</feature>
<dbReference type="EMBL" id="JACHGW010000003">
    <property type="protein sequence ID" value="MBB6051535.1"/>
    <property type="molecule type" value="Genomic_DNA"/>
</dbReference>
<sequence>METSTHRATKRSVTVPEALLILIIVSVLVGILFPIFASARERGGPSCLSNLKQLGTANLMYAWDNDGTFPPAERWMDITKAQAGQHQDYLFRCGQDRRPMTKGYGYARNAAVTKSSKATSTTPLLYDSENITWNAFDSIPLASLSGRHGHSTGSLFWQKFHNRGNVIFADGHAKQLSWEQNSPPVGAGGL</sequence>
<evidence type="ECO:0000313" key="3">
    <source>
        <dbReference type="Proteomes" id="UP000520814"/>
    </source>
</evidence>
<keyword evidence="1" id="KW-0472">Membrane</keyword>
<dbReference type="RefSeq" id="WP_184198674.1">
    <property type="nucleotide sequence ID" value="NZ_JACHGW010000003.1"/>
</dbReference>
<reference evidence="2 3" key="1">
    <citation type="submission" date="2020-08" db="EMBL/GenBank/DDBJ databases">
        <title>Genomic Encyclopedia of Type Strains, Phase IV (KMG-IV): sequencing the most valuable type-strain genomes for metagenomic binning, comparative biology and taxonomic classification.</title>
        <authorList>
            <person name="Goeker M."/>
        </authorList>
    </citation>
    <scope>NUCLEOTIDE SEQUENCE [LARGE SCALE GENOMIC DNA]</scope>
    <source>
        <strain evidence="2 3">DSM 23562</strain>
    </source>
</reference>
<dbReference type="Proteomes" id="UP000520814">
    <property type="component" value="Unassembled WGS sequence"/>
</dbReference>
<evidence type="ECO:0000256" key="1">
    <source>
        <dbReference type="SAM" id="Phobius"/>
    </source>
</evidence>
<evidence type="ECO:0000313" key="2">
    <source>
        <dbReference type="EMBL" id="MBB6051535.1"/>
    </source>
</evidence>
<keyword evidence="1" id="KW-1133">Transmembrane helix</keyword>
<dbReference type="AlphaFoldDB" id="A0A7W9SSG3"/>
<comment type="caution">
    <text evidence="2">The sequence shown here is derived from an EMBL/GenBank/DDBJ whole genome shotgun (WGS) entry which is preliminary data.</text>
</comment>
<keyword evidence="3" id="KW-1185">Reference proteome</keyword>